<dbReference type="Proteomes" id="UP001378960">
    <property type="component" value="Unassembled WGS sequence"/>
</dbReference>
<protein>
    <submittedName>
        <fullName evidence="1">Uncharacterized protein</fullName>
    </submittedName>
</protein>
<evidence type="ECO:0000313" key="1">
    <source>
        <dbReference type="EMBL" id="GMM47347.1"/>
    </source>
</evidence>
<keyword evidence="2" id="KW-1185">Reference proteome</keyword>
<evidence type="ECO:0000313" key="2">
    <source>
        <dbReference type="Proteomes" id="UP001378960"/>
    </source>
</evidence>
<comment type="caution">
    <text evidence="1">The sequence shown here is derived from an EMBL/GenBank/DDBJ whole genome shotgun (WGS) entry which is preliminary data.</text>
</comment>
<reference evidence="1 2" key="1">
    <citation type="journal article" date="2023" name="Elife">
        <title>Identification of key yeast species and microbe-microbe interactions impacting larval growth of Drosophila in the wild.</title>
        <authorList>
            <person name="Mure A."/>
            <person name="Sugiura Y."/>
            <person name="Maeda R."/>
            <person name="Honda K."/>
            <person name="Sakurai N."/>
            <person name="Takahashi Y."/>
            <person name="Watada M."/>
            <person name="Katoh T."/>
            <person name="Gotoh A."/>
            <person name="Gotoh Y."/>
            <person name="Taniguchi I."/>
            <person name="Nakamura K."/>
            <person name="Hayashi T."/>
            <person name="Katayama T."/>
            <person name="Uemura T."/>
            <person name="Hattori Y."/>
        </authorList>
    </citation>
    <scope>NUCLEOTIDE SEQUENCE [LARGE SCALE GENOMIC DNA]</scope>
    <source>
        <strain evidence="1 2">PK-24</strain>
    </source>
</reference>
<proteinExistence type="predicted"/>
<accession>A0AAV5R8M8</accession>
<dbReference type="EMBL" id="BTGB01000005">
    <property type="protein sequence ID" value="GMM47347.1"/>
    <property type="molecule type" value="Genomic_DNA"/>
</dbReference>
<gene>
    <name evidence="1" type="ORF">DAPK24_039220</name>
</gene>
<organism evidence="1 2">
    <name type="scientific">Pichia kluyveri</name>
    <name type="common">Yeast</name>
    <dbReference type="NCBI Taxonomy" id="36015"/>
    <lineage>
        <taxon>Eukaryota</taxon>
        <taxon>Fungi</taxon>
        <taxon>Dikarya</taxon>
        <taxon>Ascomycota</taxon>
        <taxon>Saccharomycotina</taxon>
        <taxon>Pichiomycetes</taxon>
        <taxon>Pichiales</taxon>
        <taxon>Pichiaceae</taxon>
        <taxon>Pichia</taxon>
    </lineage>
</organism>
<dbReference type="AlphaFoldDB" id="A0AAV5R8M8"/>
<name>A0AAV5R8M8_PICKL</name>
<sequence>MNNACDEMIDKIRNQSINKNNKNDIDIDIKPNLVSNDMAKEAQYFHLKVALRLTCEFAYSL</sequence>